<dbReference type="Pfam" id="PF13328">
    <property type="entry name" value="HD_4"/>
    <property type="match status" value="1"/>
</dbReference>
<evidence type="ECO:0000313" key="6">
    <source>
        <dbReference type="Proteomes" id="UP000573963"/>
    </source>
</evidence>
<dbReference type="GO" id="GO:0043565">
    <property type="term" value="F:sequence-specific DNA binding"/>
    <property type="evidence" value="ECO:0007669"/>
    <property type="project" value="InterPro"/>
</dbReference>
<name>A0AA44DJ52_PARBF</name>
<dbReference type="Proteomes" id="UP000573963">
    <property type="component" value="Unassembled WGS sequence"/>
</dbReference>
<evidence type="ECO:0000259" key="4">
    <source>
        <dbReference type="PROSITE" id="PS01124"/>
    </source>
</evidence>
<dbReference type="SUPFAM" id="SSF109604">
    <property type="entry name" value="HD-domain/PDEase-like"/>
    <property type="match status" value="1"/>
</dbReference>
<dbReference type="GO" id="GO:0005886">
    <property type="term" value="C:plasma membrane"/>
    <property type="evidence" value="ECO:0007669"/>
    <property type="project" value="TreeGrafter"/>
</dbReference>
<feature type="domain" description="HTH araC/xylS-type" evidence="4">
    <location>
        <begin position="8"/>
        <end position="105"/>
    </location>
</feature>
<gene>
    <name evidence="5" type="ORF">HF875_04035</name>
</gene>
<accession>A0AA44DJ52</accession>
<dbReference type="InterPro" id="IPR009057">
    <property type="entry name" value="Homeodomain-like_sf"/>
</dbReference>
<dbReference type="PANTHER" id="PTHR21262:SF31">
    <property type="entry name" value="GTP PYROPHOSPHOKINASE"/>
    <property type="match status" value="1"/>
</dbReference>
<dbReference type="EMBL" id="JABAFD010000002">
    <property type="protein sequence ID" value="NME08674.1"/>
    <property type="molecule type" value="Genomic_DNA"/>
</dbReference>
<dbReference type="InterPro" id="IPR018062">
    <property type="entry name" value="HTH_AraC-typ_CS"/>
</dbReference>
<organism evidence="5 6">
    <name type="scientific">Paraclostridium bifermentans</name>
    <name type="common">Clostridium bifermentans</name>
    <dbReference type="NCBI Taxonomy" id="1490"/>
    <lineage>
        <taxon>Bacteria</taxon>
        <taxon>Bacillati</taxon>
        <taxon>Bacillota</taxon>
        <taxon>Clostridia</taxon>
        <taxon>Peptostreptococcales</taxon>
        <taxon>Peptostreptococcaceae</taxon>
        <taxon>Paraclostridium</taxon>
    </lineage>
</organism>
<dbReference type="PANTHER" id="PTHR21262">
    <property type="entry name" value="GUANOSINE-3',5'-BIS DIPHOSPHATE 3'-PYROPHOSPHOHYDROLASE"/>
    <property type="match status" value="1"/>
</dbReference>
<dbReference type="Gene3D" id="1.10.3210.10">
    <property type="entry name" value="Hypothetical protein af1432"/>
    <property type="match status" value="1"/>
</dbReference>
<keyword evidence="1" id="KW-0805">Transcription regulation</keyword>
<dbReference type="SMART" id="SM00342">
    <property type="entry name" value="HTH_ARAC"/>
    <property type="match status" value="1"/>
</dbReference>
<comment type="caution">
    <text evidence="5">The sequence shown here is derived from an EMBL/GenBank/DDBJ whole genome shotgun (WGS) entry which is preliminary data.</text>
</comment>
<dbReference type="Pfam" id="PF12833">
    <property type="entry name" value="HTH_18"/>
    <property type="match status" value="1"/>
</dbReference>
<dbReference type="SUPFAM" id="SSF46689">
    <property type="entry name" value="Homeodomain-like"/>
    <property type="match status" value="2"/>
</dbReference>
<sequence length="325" mass="37768">MKYKVAILKSIEFIEKNLKNNLSLKIISNHVGYSEYHFSRVFKSEMNMSIMEYVQERRLLLASKEIFEGRKIVDVSYDYQYDTHSGFSKAFKKKFGFTPTQHLIYAIKILENIKNENREGLIMKNENSKGIFIEPSIEFTSAEQLYNQLILNLKSKYNCSDLEEIEKAYLLSCEAHKDQYRRSGEPYVIHPLNIALILSQIYVDKESIIVGLLYDVITKNTPITLDVVESKFSREISLLLDGVTNFTSTNLRKVVDEDCSIDGRVFVIQLASRLHNMRTIKHMSPEIYKEKAEETIDIFSPIATKLNLIKLKMELDDLSIKYLID</sequence>
<proteinExistence type="predicted"/>
<keyword evidence="3" id="KW-0804">Transcription</keyword>
<evidence type="ECO:0000256" key="2">
    <source>
        <dbReference type="ARBA" id="ARBA00023125"/>
    </source>
</evidence>
<dbReference type="Gene3D" id="1.10.10.60">
    <property type="entry name" value="Homeodomain-like"/>
    <property type="match status" value="2"/>
</dbReference>
<protein>
    <submittedName>
        <fullName evidence="5">HD domain-containing protein</fullName>
    </submittedName>
</protein>
<dbReference type="InterPro" id="IPR018060">
    <property type="entry name" value="HTH_AraC"/>
</dbReference>
<evidence type="ECO:0000256" key="3">
    <source>
        <dbReference type="ARBA" id="ARBA00023163"/>
    </source>
</evidence>
<dbReference type="PROSITE" id="PS01124">
    <property type="entry name" value="HTH_ARAC_FAMILY_2"/>
    <property type="match status" value="1"/>
</dbReference>
<dbReference type="AlphaFoldDB" id="A0AA44DJ52"/>
<reference evidence="5 6" key="1">
    <citation type="submission" date="2020-04" db="EMBL/GenBank/DDBJ databases">
        <authorList>
            <person name="Hitch T.C.A."/>
            <person name="Wylensek D."/>
            <person name="Clavel T."/>
        </authorList>
    </citation>
    <scope>NUCLEOTIDE SEQUENCE [LARGE SCALE GENOMIC DNA]</scope>
    <source>
        <strain evidence="5 6">Med78_4-601-WT-2</strain>
    </source>
</reference>
<dbReference type="GO" id="GO:0003700">
    <property type="term" value="F:DNA-binding transcription factor activity"/>
    <property type="evidence" value="ECO:0007669"/>
    <property type="project" value="InterPro"/>
</dbReference>
<dbReference type="RefSeq" id="WP_168931149.1">
    <property type="nucleotide sequence ID" value="NZ_JABAFD010000002.1"/>
</dbReference>
<dbReference type="PROSITE" id="PS00041">
    <property type="entry name" value="HTH_ARAC_FAMILY_1"/>
    <property type="match status" value="1"/>
</dbReference>
<keyword evidence="2" id="KW-0238">DNA-binding</keyword>
<evidence type="ECO:0000256" key="1">
    <source>
        <dbReference type="ARBA" id="ARBA00023015"/>
    </source>
</evidence>
<evidence type="ECO:0000313" key="5">
    <source>
        <dbReference type="EMBL" id="NME08674.1"/>
    </source>
</evidence>